<accession>A0A6A6BBW4</accession>
<evidence type="ECO:0000313" key="1">
    <source>
        <dbReference type="EMBL" id="KAF2141610.1"/>
    </source>
</evidence>
<evidence type="ECO:0000313" key="2">
    <source>
        <dbReference type="Proteomes" id="UP000799438"/>
    </source>
</evidence>
<reference evidence="1" key="1">
    <citation type="journal article" date="2020" name="Stud. Mycol.">
        <title>101 Dothideomycetes genomes: a test case for predicting lifestyles and emergence of pathogens.</title>
        <authorList>
            <person name="Haridas S."/>
            <person name="Albert R."/>
            <person name="Binder M."/>
            <person name="Bloem J."/>
            <person name="Labutti K."/>
            <person name="Salamov A."/>
            <person name="Andreopoulos B."/>
            <person name="Baker S."/>
            <person name="Barry K."/>
            <person name="Bills G."/>
            <person name="Bluhm B."/>
            <person name="Cannon C."/>
            <person name="Castanera R."/>
            <person name="Culley D."/>
            <person name="Daum C."/>
            <person name="Ezra D."/>
            <person name="Gonzalez J."/>
            <person name="Henrissat B."/>
            <person name="Kuo A."/>
            <person name="Liang C."/>
            <person name="Lipzen A."/>
            <person name="Lutzoni F."/>
            <person name="Magnuson J."/>
            <person name="Mondo S."/>
            <person name="Nolan M."/>
            <person name="Ohm R."/>
            <person name="Pangilinan J."/>
            <person name="Park H.-J."/>
            <person name="Ramirez L."/>
            <person name="Alfaro M."/>
            <person name="Sun H."/>
            <person name="Tritt A."/>
            <person name="Yoshinaga Y."/>
            <person name="Zwiers L.-H."/>
            <person name="Turgeon B."/>
            <person name="Goodwin S."/>
            <person name="Spatafora J."/>
            <person name="Crous P."/>
            <person name="Grigoriev I."/>
        </authorList>
    </citation>
    <scope>NUCLEOTIDE SEQUENCE</scope>
    <source>
        <strain evidence="1">CBS 121167</strain>
    </source>
</reference>
<proteinExistence type="predicted"/>
<keyword evidence="2" id="KW-1185">Reference proteome</keyword>
<name>A0A6A6BBW4_9PEZI</name>
<dbReference type="Proteomes" id="UP000799438">
    <property type="component" value="Unassembled WGS sequence"/>
</dbReference>
<gene>
    <name evidence="1" type="ORF">K452DRAFT_30931</name>
</gene>
<dbReference type="EMBL" id="ML995486">
    <property type="protein sequence ID" value="KAF2141610.1"/>
    <property type="molecule type" value="Genomic_DNA"/>
</dbReference>
<sequence length="288" mass="32440">MKEKVTKMKCCSQLYAESLNTQGDYALMTGKGDVNDLSMAVSVDDGTAPPRACPILSIDTNVPLAKDDNTAQREACPMLRIVTNVPRAKDYNSSPTHLGRPMLSIDTDVPQVLYHSSPECNDDHTWFSHGSARTTPTSVYAESPPIEDMGKWEPEHDDGLDNSIPAERAINAFKDVIFEVHRLEAEVELLNFDLFSPDAKDDPQAFRPIWQWEARNFSKELMTELDQNMFMRDLPAKLVREILSKLGQKEAVTALVEELIQMMGSLMEFIELKNPKASYQMNVNLIMI</sequence>
<protein>
    <submittedName>
        <fullName evidence="1">Uncharacterized protein</fullName>
    </submittedName>
</protein>
<dbReference type="RefSeq" id="XP_033397322.1">
    <property type="nucleotide sequence ID" value="XM_033543239.1"/>
</dbReference>
<dbReference type="GeneID" id="54300736"/>
<organism evidence="1 2">
    <name type="scientific">Aplosporella prunicola CBS 121167</name>
    <dbReference type="NCBI Taxonomy" id="1176127"/>
    <lineage>
        <taxon>Eukaryota</taxon>
        <taxon>Fungi</taxon>
        <taxon>Dikarya</taxon>
        <taxon>Ascomycota</taxon>
        <taxon>Pezizomycotina</taxon>
        <taxon>Dothideomycetes</taxon>
        <taxon>Dothideomycetes incertae sedis</taxon>
        <taxon>Botryosphaeriales</taxon>
        <taxon>Aplosporellaceae</taxon>
        <taxon>Aplosporella</taxon>
    </lineage>
</organism>
<dbReference type="AlphaFoldDB" id="A0A6A6BBW4"/>